<feature type="compositionally biased region" description="Low complexity" evidence="1">
    <location>
        <begin position="79"/>
        <end position="93"/>
    </location>
</feature>
<proteinExistence type="predicted"/>
<gene>
    <name evidence="2" type="ORF">STCU_10240</name>
</gene>
<evidence type="ECO:0000313" key="3">
    <source>
        <dbReference type="Proteomes" id="UP000015354"/>
    </source>
</evidence>
<reference evidence="2 3" key="1">
    <citation type="journal article" date="2013" name="PLoS ONE">
        <title>Predicting the Proteins of Angomonas deanei, Strigomonas culicis and Their Respective Endosymbionts Reveals New Aspects of the Trypanosomatidae Family.</title>
        <authorList>
            <person name="Motta M.C."/>
            <person name="Martins A.C."/>
            <person name="de Souza S.S."/>
            <person name="Catta-Preta C.M."/>
            <person name="Silva R."/>
            <person name="Klein C.C."/>
            <person name="de Almeida L.G."/>
            <person name="de Lima Cunha O."/>
            <person name="Ciapina L.P."/>
            <person name="Brocchi M."/>
            <person name="Colabardini A.C."/>
            <person name="de Araujo Lima B."/>
            <person name="Machado C.R."/>
            <person name="de Almeida Soares C.M."/>
            <person name="Probst C.M."/>
            <person name="de Menezes C.B."/>
            <person name="Thompson C.E."/>
            <person name="Bartholomeu D.C."/>
            <person name="Gradia D.F."/>
            <person name="Pavoni D.P."/>
            <person name="Grisard E.C."/>
            <person name="Fantinatti-Garboggini F."/>
            <person name="Marchini F.K."/>
            <person name="Rodrigues-Luiz G.F."/>
            <person name="Wagner G."/>
            <person name="Goldman G.H."/>
            <person name="Fietto J.L."/>
            <person name="Elias M.C."/>
            <person name="Goldman M.H."/>
            <person name="Sagot M.F."/>
            <person name="Pereira M."/>
            <person name="Stoco P.H."/>
            <person name="de Mendonca-Neto R.P."/>
            <person name="Teixeira S.M."/>
            <person name="Maciel T.E."/>
            <person name="de Oliveira Mendes T.A."/>
            <person name="Urmenyi T.P."/>
            <person name="de Souza W."/>
            <person name="Schenkman S."/>
            <person name="de Vasconcelos A.T."/>
        </authorList>
    </citation>
    <scope>NUCLEOTIDE SEQUENCE [LARGE SCALE GENOMIC DNA]</scope>
</reference>
<sequence>MLSLLPFSGCGRDESGGVDTICATTRKPTQDNKNELAVAELSTVLPFSDAIRSFPPTSNKDAASLPRVKPSLNRAPYLSRAASPATTASVTSV</sequence>
<evidence type="ECO:0000313" key="2">
    <source>
        <dbReference type="EMBL" id="EPY18030.1"/>
    </source>
</evidence>
<dbReference type="AlphaFoldDB" id="S9V573"/>
<evidence type="ECO:0000256" key="1">
    <source>
        <dbReference type="SAM" id="MobiDB-lite"/>
    </source>
</evidence>
<name>S9V573_9TRYP</name>
<feature type="region of interest" description="Disordered" evidence="1">
    <location>
        <begin position="53"/>
        <end position="93"/>
    </location>
</feature>
<organism evidence="2 3">
    <name type="scientific">Strigomonas culicis</name>
    <dbReference type="NCBI Taxonomy" id="28005"/>
    <lineage>
        <taxon>Eukaryota</taxon>
        <taxon>Discoba</taxon>
        <taxon>Euglenozoa</taxon>
        <taxon>Kinetoplastea</taxon>
        <taxon>Metakinetoplastina</taxon>
        <taxon>Trypanosomatida</taxon>
        <taxon>Trypanosomatidae</taxon>
        <taxon>Strigomonadinae</taxon>
        <taxon>Strigomonas</taxon>
    </lineage>
</organism>
<dbReference type="Proteomes" id="UP000015354">
    <property type="component" value="Unassembled WGS sequence"/>
</dbReference>
<keyword evidence="3" id="KW-1185">Reference proteome</keyword>
<comment type="caution">
    <text evidence="2">The sequence shown here is derived from an EMBL/GenBank/DDBJ whole genome shotgun (WGS) entry which is preliminary data.</text>
</comment>
<accession>S9V573</accession>
<protein>
    <submittedName>
        <fullName evidence="2">Uncharacterized protein</fullName>
    </submittedName>
</protein>
<dbReference type="EMBL" id="ATMH01010156">
    <property type="protein sequence ID" value="EPY18030.1"/>
    <property type="molecule type" value="Genomic_DNA"/>
</dbReference>